<evidence type="ECO:0000313" key="4">
    <source>
        <dbReference type="Proteomes" id="UP000616779"/>
    </source>
</evidence>
<dbReference type="Pfam" id="PF05163">
    <property type="entry name" value="DinB"/>
    <property type="match status" value="1"/>
</dbReference>
<reference evidence="3 4" key="1">
    <citation type="submission" date="2019-10" db="EMBL/GenBank/DDBJ databases">
        <title>Description of Paenibacillus terrestris sp. nov.</title>
        <authorList>
            <person name="Carlier A."/>
            <person name="Qi S."/>
        </authorList>
    </citation>
    <scope>NUCLEOTIDE SEQUENCE [LARGE SCALE GENOMIC DNA]</scope>
    <source>
        <strain evidence="3 4">LMG 31458</strain>
    </source>
</reference>
<evidence type="ECO:0000313" key="3">
    <source>
        <dbReference type="EMBL" id="NOU72887.1"/>
    </source>
</evidence>
<accession>A0ABX1XWH2</accession>
<keyword evidence="4" id="KW-1185">Reference proteome</keyword>
<gene>
    <name evidence="3" type="ORF">GC098_15900</name>
</gene>
<protein>
    <submittedName>
        <fullName evidence="3">DUF664 domain-containing protein</fullName>
    </submittedName>
</protein>
<comment type="caution">
    <text evidence="3">The sequence shown here is derived from an EMBL/GenBank/DDBJ whole genome shotgun (WGS) entry which is preliminary data.</text>
</comment>
<dbReference type="EMBL" id="WHOA01000104">
    <property type="protein sequence ID" value="NOU72887.1"/>
    <property type="molecule type" value="Genomic_DNA"/>
</dbReference>
<dbReference type="PANTHER" id="PTHR37302">
    <property type="entry name" value="SLR1116 PROTEIN"/>
    <property type="match status" value="1"/>
</dbReference>
<comment type="similarity">
    <text evidence="1">Belongs to the DinB family.</text>
</comment>
<dbReference type="Proteomes" id="UP000616779">
    <property type="component" value="Unassembled WGS sequence"/>
</dbReference>
<dbReference type="SUPFAM" id="SSF109854">
    <property type="entry name" value="DinB/YfiT-like putative metalloenzymes"/>
    <property type="match status" value="1"/>
</dbReference>
<proteinExistence type="inferred from homology"/>
<dbReference type="RefSeq" id="WP_171644176.1">
    <property type="nucleotide sequence ID" value="NZ_WHOA01000104.1"/>
</dbReference>
<name>A0ABX1XWH2_9BACL</name>
<keyword evidence="2" id="KW-0479">Metal-binding</keyword>
<dbReference type="InterPro" id="IPR007837">
    <property type="entry name" value="DinB"/>
</dbReference>
<dbReference type="Gene3D" id="1.20.120.450">
    <property type="entry name" value="dinb family like domain"/>
    <property type="match status" value="1"/>
</dbReference>
<organism evidence="3 4">
    <name type="scientific">Paenibacillus phytorum</name>
    <dbReference type="NCBI Taxonomy" id="2654977"/>
    <lineage>
        <taxon>Bacteria</taxon>
        <taxon>Bacillati</taxon>
        <taxon>Bacillota</taxon>
        <taxon>Bacilli</taxon>
        <taxon>Bacillales</taxon>
        <taxon>Paenibacillaceae</taxon>
        <taxon>Paenibacillus</taxon>
    </lineage>
</organism>
<sequence length="169" mass="19437">MSNQILKNYEYHVWANKRVFARLEELPEEILLQEMSDVFPTIHAGLVHIYRVDTVWLSGMKGSSYEQTRELIVTAEEKTKGKSLKQLEAAFSELAETYKAFLNSDADWQATKDFPHPTYGVLHASNEELIQHVVNHGTYHRGNITSMLRQLGHAGVSSDYVFYLYDVNK</sequence>
<dbReference type="PANTHER" id="PTHR37302:SF1">
    <property type="entry name" value="PROTEIN DINB"/>
    <property type="match status" value="1"/>
</dbReference>
<evidence type="ECO:0000256" key="2">
    <source>
        <dbReference type="ARBA" id="ARBA00022723"/>
    </source>
</evidence>
<evidence type="ECO:0000256" key="1">
    <source>
        <dbReference type="ARBA" id="ARBA00008635"/>
    </source>
</evidence>
<dbReference type="InterPro" id="IPR034660">
    <property type="entry name" value="DinB/YfiT-like"/>
</dbReference>